<dbReference type="PATRIC" id="fig|762051.18.peg.787"/>
<dbReference type="eggNOG" id="COG1476">
    <property type="taxonomic scope" value="Bacteria"/>
</dbReference>
<dbReference type="STRING" id="762051.LKI_03895"/>
<dbReference type="RefSeq" id="WP_013102917.1">
    <property type="nucleotide sequence ID" value="NC_014136.1"/>
</dbReference>
<dbReference type="AlphaFoldDB" id="D5T222"/>
<dbReference type="GO" id="GO:0003677">
    <property type="term" value="F:DNA binding"/>
    <property type="evidence" value="ECO:0007669"/>
    <property type="project" value="UniProtKB-KW"/>
</dbReference>
<dbReference type="PROSITE" id="PS50943">
    <property type="entry name" value="HTH_CROC1"/>
    <property type="match status" value="1"/>
</dbReference>
<sequence length="192" mass="22318">MNRISELRKETNTSQTELAELLGVTRQAISLYEKWPDKGGREPKLETWKKLADHFGVYIGYIQGVSDIRKNDYTGLASSDNDVLLNIIDELYKNDNRADKKLVEYIKSSFSRNVNHSITTMYLLRLVVALFAIDTDNNMAIYEDFAKRLRKLKDKDDSLHIEKLINKRIEQSIRNKEFIDEIEAQNKKASDD</sequence>
<reference evidence="3 4" key="1">
    <citation type="journal article" date="2010" name="J. Bacteriol.">
        <title>Complete genome sequence analysis of Leuconostoc kimchii IMSNU 11154.</title>
        <authorList>
            <person name="Oh H.M."/>
            <person name="Cho Y.J."/>
            <person name="Kim B.K."/>
            <person name="Roe J.H."/>
            <person name="Kang S.O."/>
            <person name="Nahm B.H."/>
            <person name="Jeong G."/>
            <person name="Han H.U."/>
            <person name="Chun J."/>
        </authorList>
    </citation>
    <scope>NUCLEOTIDE SEQUENCE [LARGE SCALE GENOMIC DNA]</scope>
    <source>
        <strain evidence="4">IMSNU 11154 / KCTC 2386 / IH25</strain>
    </source>
</reference>
<dbReference type="SUPFAM" id="SSF47413">
    <property type="entry name" value="lambda repressor-like DNA-binding domains"/>
    <property type="match status" value="1"/>
</dbReference>
<dbReference type="Proteomes" id="UP000002362">
    <property type="component" value="Chromosome"/>
</dbReference>
<feature type="domain" description="HTH cro/C1-type" evidence="2">
    <location>
        <begin position="4"/>
        <end position="62"/>
    </location>
</feature>
<dbReference type="HOGENOM" id="CLU_1413645_0_0_9"/>
<dbReference type="CDD" id="cd00093">
    <property type="entry name" value="HTH_XRE"/>
    <property type="match status" value="1"/>
</dbReference>
<evidence type="ECO:0000313" key="3">
    <source>
        <dbReference type="EMBL" id="ADG40321.1"/>
    </source>
</evidence>
<dbReference type="SMART" id="SM00530">
    <property type="entry name" value="HTH_XRE"/>
    <property type="match status" value="1"/>
</dbReference>
<keyword evidence="1" id="KW-0238">DNA-binding</keyword>
<dbReference type="InterPro" id="IPR001387">
    <property type="entry name" value="Cro/C1-type_HTH"/>
</dbReference>
<dbReference type="KEGG" id="lki:LKI_03895"/>
<protein>
    <submittedName>
        <fullName evidence="3">Transcriptional regulator, Cro/CI family</fullName>
    </submittedName>
</protein>
<name>D5T222_LEUKI</name>
<evidence type="ECO:0000256" key="1">
    <source>
        <dbReference type="ARBA" id="ARBA00023125"/>
    </source>
</evidence>
<dbReference type="Gene3D" id="1.10.260.40">
    <property type="entry name" value="lambda repressor-like DNA-binding domains"/>
    <property type="match status" value="1"/>
</dbReference>
<evidence type="ECO:0000259" key="2">
    <source>
        <dbReference type="PROSITE" id="PS50943"/>
    </source>
</evidence>
<dbReference type="OrthoDB" id="2364157at2"/>
<proteinExistence type="predicted"/>
<organism evidence="3 4">
    <name type="scientific">Leuconostoc kimchii (strain IMSNU 11154 / KCTC 2386 / IH25)</name>
    <dbReference type="NCBI Taxonomy" id="762051"/>
    <lineage>
        <taxon>Bacteria</taxon>
        <taxon>Bacillati</taxon>
        <taxon>Bacillota</taxon>
        <taxon>Bacilli</taxon>
        <taxon>Lactobacillales</taxon>
        <taxon>Lactobacillaceae</taxon>
        <taxon>Leuconostoc</taxon>
    </lineage>
</organism>
<dbReference type="Pfam" id="PF01381">
    <property type="entry name" value="HTH_3"/>
    <property type="match status" value="1"/>
</dbReference>
<dbReference type="PANTHER" id="PTHR46558:SF11">
    <property type="entry name" value="HTH-TYPE TRANSCRIPTIONAL REGULATOR XRE"/>
    <property type="match status" value="1"/>
</dbReference>
<accession>D5T222</accession>
<evidence type="ECO:0000313" key="4">
    <source>
        <dbReference type="Proteomes" id="UP000002362"/>
    </source>
</evidence>
<dbReference type="InterPro" id="IPR010982">
    <property type="entry name" value="Lambda_DNA-bd_dom_sf"/>
</dbReference>
<dbReference type="EMBL" id="CP001758">
    <property type="protein sequence ID" value="ADG40321.1"/>
    <property type="molecule type" value="Genomic_DNA"/>
</dbReference>
<dbReference type="PANTHER" id="PTHR46558">
    <property type="entry name" value="TRACRIPTIONAL REGULATORY PROTEIN-RELATED-RELATED"/>
    <property type="match status" value="1"/>
</dbReference>
<gene>
    <name evidence="3" type="ordered locus">LKI_03895</name>
</gene>